<dbReference type="PANTHER" id="PTHR30460">
    <property type="entry name" value="MODERATE CONDUCTANCE MECHANOSENSITIVE CHANNEL YBIO"/>
    <property type="match status" value="1"/>
</dbReference>
<evidence type="ECO:0000259" key="9">
    <source>
        <dbReference type="Pfam" id="PF21082"/>
    </source>
</evidence>
<feature type="transmembrane region" description="Helical" evidence="7">
    <location>
        <begin position="229"/>
        <end position="251"/>
    </location>
</feature>
<protein>
    <submittedName>
        <fullName evidence="10">Mechanosensitive ion channel family protein</fullName>
    </submittedName>
</protein>
<dbReference type="AlphaFoldDB" id="A0A964FGX7"/>
<dbReference type="InterPro" id="IPR049278">
    <property type="entry name" value="MS_channel_C"/>
</dbReference>
<dbReference type="SUPFAM" id="SSF82861">
    <property type="entry name" value="Mechanosensitive channel protein MscS (YggB), transmembrane region"/>
    <property type="match status" value="1"/>
</dbReference>
<accession>A0A964FGX7</accession>
<keyword evidence="6 7" id="KW-0472">Membrane</keyword>
<feature type="transmembrane region" description="Helical" evidence="7">
    <location>
        <begin position="344"/>
        <end position="362"/>
    </location>
</feature>
<evidence type="ECO:0000256" key="5">
    <source>
        <dbReference type="ARBA" id="ARBA00022989"/>
    </source>
</evidence>
<name>A0A964FGX7_9CYAN</name>
<dbReference type="Proteomes" id="UP000729733">
    <property type="component" value="Unassembled WGS sequence"/>
</dbReference>
<dbReference type="Gene3D" id="1.10.287.1260">
    <property type="match status" value="1"/>
</dbReference>
<feature type="domain" description="Mechanosensitive ion channel MscS" evidence="8">
    <location>
        <begin position="365"/>
        <end position="422"/>
    </location>
</feature>
<evidence type="ECO:0000313" key="10">
    <source>
        <dbReference type="EMBL" id="MCC0178571.1"/>
    </source>
</evidence>
<keyword evidence="4 7" id="KW-0812">Transmembrane</keyword>
<feature type="transmembrane region" description="Helical" evidence="7">
    <location>
        <begin position="170"/>
        <end position="187"/>
    </location>
</feature>
<dbReference type="FunFam" id="3.30.70.100:FF:000018">
    <property type="entry name" value="MscS mechanosensitive ion channel"/>
    <property type="match status" value="1"/>
</dbReference>
<dbReference type="InterPro" id="IPR011066">
    <property type="entry name" value="MscS_channel_C_sf"/>
</dbReference>
<feature type="transmembrane region" description="Helical" evidence="7">
    <location>
        <begin position="320"/>
        <end position="338"/>
    </location>
</feature>
<dbReference type="InterPro" id="IPR045276">
    <property type="entry name" value="YbiO_bact"/>
</dbReference>
<keyword evidence="3" id="KW-1003">Cell membrane</keyword>
<dbReference type="Pfam" id="PF21082">
    <property type="entry name" value="MS_channel_3rd"/>
    <property type="match status" value="1"/>
</dbReference>
<keyword evidence="11" id="KW-1185">Reference proteome</keyword>
<feature type="domain" description="Mechanosensitive ion channel MscS C-terminal" evidence="9">
    <location>
        <begin position="436"/>
        <end position="523"/>
    </location>
</feature>
<evidence type="ECO:0000313" key="11">
    <source>
        <dbReference type="Proteomes" id="UP000729733"/>
    </source>
</evidence>
<dbReference type="InterPro" id="IPR023408">
    <property type="entry name" value="MscS_beta-dom_sf"/>
</dbReference>
<evidence type="ECO:0000256" key="2">
    <source>
        <dbReference type="ARBA" id="ARBA00008017"/>
    </source>
</evidence>
<keyword evidence="5 7" id="KW-1133">Transmembrane helix</keyword>
<dbReference type="Gene3D" id="2.30.30.60">
    <property type="match status" value="1"/>
</dbReference>
<dbReference type="InterPro" id="IPR011014">
    <property type="entry name" value="MscS_channel_TM-2"/>
</dbReference>
<organism evidence="10 11">
    <name type="scientific">Waterburya agarophytonicola KI4</name>
    <dbReference type="NCBI Taxonomy" id="2874699"/>
    <lineage>
        <taxon>Bacteria</taxon>
        <taxon>Bacillati</taxon>
        <taxon>Cyanobacteriota</taxon>
        <taxon>Cyanophyceae</taxon>
        <taxon>Pleurocapsales</taxon>
        <taxon>Hyellaceae</taxon>
        <taxon>Waterburya</taxon>
        <taxon>Waterburya agarophytonicola</taxon>
    </lineage>
</organism>
<reference evidence="10" key="1">
    <citation type="journal article" date="2021" name="Antonie Van Leeuwenhoek">
        <title>Draft genome and description of Waterburya agarophytonicola gen. nov. sp. nov. (Pleurocapsales, Cyanobacteria): a seaweed symbiont.</title>
        <authorList>
            <person name="Bonthond G."/>
            <person name="Shalygin S."/>
            <person name="Bayer T."/>
            <person name="Weinberger F."/>
        </authorList>
    </citation>
    <scope>NUCLEOTIDE SEQUENCE</scope>
    <source>
        <strain evidence="10">KI4</strain>
    </source>
</reference>
<dbReference type="SUPFAM" id="SSF82689">
    <property type="entry name" value="Mechanosensitive channel protein MscS (YggB), C-terminal domain"/>
    <property type="match status" value="1"/>
</dbReference>
<proteinExistence type="inferred from homology"/>
<dbReference type="PANTHER" id="PTHR30460:SF0">
    <property type="entry name" value="MODERATE CONDUCTANCE MECHANOSENSITIVE CHANNEL YBIO"/>
    <property type="match status" value="1"/>
</dbReference>
<gene>
    <name evidence="10" type="ORF">I4641_16475</name>
</gene>
<evidence type="ECO:0000256" key="4">
    <source>
        <dbReference type="ARBA" id="ARBA00022692"/>
    </source>
</evidence>
<comment type="similarity">
    <text evidence="2">Belongs to the MscS (TC 1.A.23) family.</text>
</comment>
<evidence type="ECO:0000256" key="3">
    <source>
        <dbReference type="ARBA" id="ARBA00022475"/>
    </source>
</evidence>
<evidence type="ECO:0000256" key="6">
    <source>
        <dbReference type="ARBA" id="ARBA00023136"/>
    </source>
</evidence>
<dbReference type="EMBL" id="JADWDC010000047">
    <property type="protein sequence ID" value="MCC0178571.1"/>
    <property type="molecule type" value="Genomic_DNA"/>
</dbReference>
<evidence type="ECO:0000256" key="1">
    <source>
        <dbReference type="ARBA" id="ARBA00004651"/>
    </source>
</evidence>
<dbReference type="GO" id="GO:0005886">
    <property type="term" value="C:plasma membrane"/>
    <property type="evidence" value="ECO:0007669"/>
    <property type="project" value="UniProtKB-SubCell"/>
</dbReference>
<evidence type="ECO:0000259" key="8">
    <source>
        <dbReference type="Pfam" id="PF00924"/>
    </source>
</evidence>
<dbReference type="SUPFAM" id="SSF50182">
    <property type="entry name" value="Sm-like ribonucleoproteins"/>
    <property type="match status" value="1"/>
</dbReference>
<comment type="subcellular location">
    <subcellularLocation>
        <location evidence="1">Cell membrane</location>
        <topology evidence="1">Multi-pass membrane protein</topology>
    </subcellularLocation>
</comment>
<feature type="transmembrane region" description="Helical" evidence="7">
    <location>
        <begin position="257"/>
        <end position="282"/>
    </location>
</feature>
<dbReference type="Gene3D" id="3.30.70.100">
    <property type="match status" value="1"/>
</dbReference>
<dbReference type="FunFam" id="2.30.30.60:FF:000001">
    <property type="entry name" value="MscS Mechanosensitive ion channel"/>
    <property type="match status" value="1"/>
</dbReference>
<sequence length="543" mass="60897">MSRSSKFLVSLSIFVTIIVFWIASPASAQLPFIQDLTVYSRLLRPGQDNALYSACIRLDGRCLFKLSGTDSEALTDRIYEIQKRFDKVTSDYLADPNLGGEVTIQNNGNLKDLYLTVGEKKERLFTVTNPDGKANDVGAIIRAQQLQSIIEEGLAVSMREYSPQYQRKQIIIAICIAAFIWLGNFPLNQGIRRFRALARKLAPSPSLKTLSLSEQLARRQQWNLIEIEYHLLQLLQIISWCGGILFVLNLFPQTRIISYLLVAAATVPFRIMAVGSIAYILIRLTYFAIAKLSNSAIKRQSVDFTVNQRGKLRINTSTRILRSLVTTIWLIIGILVAFRINGVNLAPILAGAGIFGLGLSLASQNLIKDAINGFIIIWDDRYAVGDIVDIGEVSGMVENINLRITQLRDAEGRLITVPNSAVEIVANRSSQWSRADLSIPIAYGSNIDKAIAIIQEVAEVMTQDPDWKEQIWEFPNILGVDSFSDRGVIIRVWIKTEPLKQWNVAREFRRRVKIALDRAGISIPVPQQQILFEPGLAVNRDRN</sequence>
<dbReference type="RefSeq" id="WP_229641671.1">
    <property type="nucleotide sequence ID" value="NZ_JADWDC010000047.1"/>
</dbReference>
<dbReference type="GO" id="GO:0008381">
    <property type="term" value="F:mechanosensitive monoatomic ion channel activity"/>
    <property type="evidence" value="ECO:0007669"/>
    <property type="project" value="InterPro"/>
</dbReference>
<dbReference type="InterPro" id="IPR010920">
    <property type="entry name" value="LSM_dom_sf"/>
</dbReference>
<dbReference type="Pfam" id="PF00924">
    <property type="entry name" value="MS_channel_2nd"/>
    <property type="match status" value="1"/>
</dbReference>
<dbReference type="InterPro" id="IPR006685">
    <property type="entry name" value="MscS_channel_2nd"/>
</dbReference>
<evidence type="ECO:0000256" key="7">
    <source>
        <dbReference type="SAM" id="Phobius"/>
    </source>
</evidence>
<comment type="caution">
    <text evidence="10">The sequence shown here is derived from an EMBL/GenBank/DDBJ whole genome shotgun (WGS) entry which is preliminary data.</text>
</comment>